<dbReference type="Proteomes" id="UP000185841">
    <property type="component" value="Unassembled WGS sequence"/>
</dbReference>
<sequence length="85" mass="9002">MPDITIPPKTWVNVYTASQIAVGTGLRVQGKSRAELLLLESSSQPSPASRDGRLVQYGEEVIVDAGSPGLWAFCVATGRAFVQGV</sequence>
<dbReference type="EMBL" id="FTMP01000001">
    <property type="protein sequence ID" value="SIP89717.1"/>
    <property type="molecule type" value="Genomic_DNA"/>
</dbReference>
<organism evidence="1 2">
    <name type="scientific">Aquipseudomonas alcaligenes</name>
    <name type="common">Pseudomonas alcaligenes</name>
    <dbReference type="NCBI Taxonomy" id="43263"/>
    <lineage>
        <taxon>Bacteria</taxon>
        <taxon>Pseudomonadati</taxon>
        <taxon>Pseudomonadota</taxon>
        <taxon>Gammaproteobacteria</taxon>
        <taxon>Pseudomonadales</taxon>
        <taxon>Pseudomonadaceae</taxon>
        <taxon>Aquipseudomonas</taxon>
    </lineage>
</organism>
<reference evidence="1 2" key="1">
    <citation type="submission" date="2017-01" db="EMBL/GenBank/DDBJ databases">
        <authorList>
            <person name="Mah S.A."/>
            <person name="Swanson W.J."/>
            <person name="Moy G.W."/>
            <person name="Vacquier V.D."/>
        </authorList>
    </citation>
    <scope>NUCLEOTIDE SEQUENCE [LARGE SCALE GENOMIC DNA]</scope>
    <source>
        <strain evidence="1 2">RU36E</strain>
    </source>
</reference>
<name>A0A1N6NCK9_AQUAC</name>
<proteinExistence type="predicted"/>
<gene>
    <name evidence="1" type="ORF">SAMN05878282_101212</name>
</gene>
<evidence type="ECO:0000313" key="1">
    <source>
        <dbReference type="EMBL" id="SIP89717.1"/>
    </source>
</evidence>
<evidence type="ECO:0000313" key="2">
    <source>
        <dbReference type="Proteomes" id="UP000185841"/>
    </source>
</evidence>
<dbReference type="AlphaFoldDB" id="A0A1N6NCK9"/>
<protein>
    <submittedName>
        <fullName evidence="1">Uncharacterized protein</fullName>
    </submittedName>
</protein>
<dbReference type="RefSeq" id="WP_076423540.1">
    <property type="nucleotide sequence ID" value="NZ_FTMP01000001.1"/>
</dbReference>
<accession>A0A1N6NCK9</accession>